<gene>
    <name evidence="1" type="ORF">BTCBT_006961</name>
</gene>
<organism evidence="1 2">
    <name type="scientific">Bacillus thuringiensis T01-328</name>
    <dbReference type="NCBI Taxonomy" id="1324966"/>
    <lineage>
        <taxon>Bacteria</taxon>
        <taxon>Bacillati</taxon>
        <taxon>Bacillota</taxon>
        <taxon>Bacilli</taxon>
        <taxon>Bacillales</taxon>
        <taxon>Bacillaceae</taxon>
        <taxon>Bacillus</taxon>
        <taxon>Bacillus cereus group</taxon>
    </lineage>
</organism>
<evidence type="ECO:0000313" key="1">
    <source>
        <dbReference type="EMBL" id="ERH96884.1"/>
    </source>
</evidence>
<accession>A0AAN4HBV7</accession>
<proteinExistence type="predicted"/>
<dbReference type="AlphaFoldDB" id="A0AAN4HBV7"/>
<name>A0AAN4HBV7_BACTU</name>
<sequence length="87" mass="10166">MEGVRKKCVEPEALKECGSPTVYFCEHEMKNSCLIAIPSWDWSFLMDYTIDFKDEKPMLMKALEKCVSYHLVKDVVDVFYDFALSEI</sequence>
<protein>
    <submittedName>
        <fullName evidence="1">Uncharacterized protein</fullName>
    </submittedName>
</protein>
<dbReference type="RefSeq" id="WP_000399328.1">
    <property type="nucleotide sequence ID" value="NZ_ARXZ02000054.1"/>
</dbReference>
<dbReference type="Proteomes" id="UP000013487">
    <property type="component" value="Unassembled WGS sequence"/>
</dbReference>
<dbReference type="EMBL" id="ARXZ02000054">
    <property type="protein sequence ID" value="ERH96884.1"/>
    <property type="molecule type" value="Genomic_DNA"/>
</dbReference>
<evidence type="ECO:0000313" key="2">
    <source>
        <dbReference type="Proteomes" id="UP000013487"/>
    </source>
</evidence>
<reference evidence="1 2" key="1">
    <citation type="journal article" date="2013" name="Genome Announc.">
        <title>Draft Genome Sequence of Bacillus thuringiensis var. thuringiensis Strain T01-328, a Brazilian Isolate That Produces a Soluble Pesticide Protein, Cry1Ia.</title>
        <authorList>
            <person name="Varani A.M."/>
            <person name="Lemos M.V."/>
            <person name="Fernandes C.C."/>
            <person name="Lemos E.G."/>
            <person name="Alves E.C."/>
            <person name="Desiderio J.A."/>
        </authorList>
    </citation>
    <scope>NUCLEOTIDE SEQUENCE [LARGE SCALE GENOMIC DNA]</scope>
    <source>
        <strain evidence="1 2">T01-328</strain>
    </source>
</reference>
<comment type="caution">
    <text evidence="1">The sequence shown here is derived from an EMBL/GenBank/DDBJ whole genome shotgun (WGS) entry which is preliminary data.</text>
</comment>